<reference evidence="2" key="1">
    <citation type="submission" date="2020-04" db="EMBL/GenBank/DDBJ databases">
        <title>Draft genome resource of the tomato pathogen Pseudocercospora fuligena.</title>
        <authorList>
            <person name="Zaccaron A."/>
        </authorList>
    </citation>
    <scope>NUCLEOTIDE SEQUENCE</scope>
    <source>
        <strain evidence="2">PF001</strain>
    </source>
</reference>
<proteinExistence type="predicted"/>
<gene>
    <name evidence="2" type="ORF">HII31_06083</name>
</gene>
<dbReference type="Proteomes" id="UP000660729">
    <property type="component" value="Unassembled WGS sequence"/>
</dbReference>
<organism evidence="2 3">
    <name type="scientific">Pseudocercospora fuligena</name>
    <dbReference type="NCBI Taxonomy" id="685502"/>
    <lineage>
        <taxon>Eukaryota</taxon>
        <taxon>Fungi</taxon>
        <taxon>Dikarya</taxon>
        <taxon>Ascomycota</taxon>
        <taxon>Pezizomycotina</taxon>
        <taxon>Dothideomycetes</taxon>
        <taxon>Dothideomycetidae</taxon>
        <taxon>Mycosphaerellales</taxon>
        <taxon>Mycosphaerellaceae</taxon>
        <taxon>Pseudocercospora</taxon>
    </lineage>
</organism>
<evidence type="ECO:0000313" key="2">
    <source>
        <dbReference type="EMBL" id="KAF7192574.1"/>
    </source>
</evidence>
<name>A0A8H6RKA3_9PEZI</name>
<feature type="compositionally biased region" description="Polar residues" evidence="1">
    <location>
        <begin position="184"/>
        <end position="197"/>
    </location>
</feature>
<sequence length="220" mass="23052">MRNNVYKGQPMVKNISVFPVALPDIDVLKNESATPAALGEQYKADMQRLDVPQHSLGHYIPGFDTASSGVERLDESDAKSGVQSNASPPKSTRAPVTSHSPSPAHKTLSAPSFPGPAPVPAPGVLDQTQSDGQNNLKRKFATSKTDYQPSKKFKTGQTNAVSDPASSAVGGAPNTPLAKGDTGITGQLNGLQTNATAGASKPSRWDQKPAYTAHSHSCNH</sequence>
<feature type="region of interest" description="Disordered" evidence="1">
    <location>
        <begin position="71"/>
        <end position="220"/>
    </location>
</feature>
<protein>
    <submittedName>
        <fullName evidence="2">Uncharacterized protein</fullName>
    </submittedName>
</protein>
<accession>A0A8H6RKA3</accession>
<dbReference type="EMBL" id="JABCIY010000118">
    <property type="protein sequence ID" value="KAF7192574.1"/>
    <property type="molecule type" value="Genomic_DNA"/>
</dbReference>
<evidence type="ECO:0000256" key="1">
    <source>
        <dbReference type="SAM" id="MobiDB-lite"/>
    </source>
</evidence>
<keyword evidence="3" id="KW-1185">Reference proteome</keyword>
<feature type="compositionally biased region" description="Polar residues" evidence="1">
    <location>
        <begin position="155"/>
        <end position="165"/>
    </location>
</feature>
<dbReference type="AlphaFoldDB" id="A0A8H6RKA3"/>
<feature type="compositionally biased region" description="Polar residues" evidence="1">
    <location>
        <begin position="81"/>
        <end position="101"/>
    </location>
</feature>
<feature type="compositionally biased region" description="Polar residues" evidence="1">
    <location>
        <begin position="126"/>
        <end position="135"/>
    </location>
</feature>
<evidence type="ECO:0000313" key="3">
    <source>
        <dbReference type="Proteomes" id="UP000660729"/>
    </source>
</evidence>
<comment type="caution">
    <text evidence="2">The sequence shown here is derived from an EMBL/GenBank/DDBJ whole genome shotgun (WGS) entry which is preliminary data.</text>
</comment>